<evidence type="ECO:0008006" key="3">
    <source>
        <dbReference type="Google" id="ProtNLM"/>
    </source>
</evidence>
<reference evidence="1" key="1">
    <citation type="submission" date="2024-05" db="EMBL/GenBank/DDBJ databases">
        <title>Isolation and characterization of Sporomusa carbonis sp. nov., a carboxydotrophic hydrogenogen in the genus of Sporomusa isolated from a charcoal burning pile.</title>
        <authorList>
            <person name="Boeer T."/>
            <person name="Rosenbaum F."/>
            <person name="Eysell L."/>
            <person name="Mueller V."/>
            <person name="Daniel R."/>
            <person name="Poehlein A."/>
        </authorList>
    </citation>
    <scope>NUCLEOTIDE SEQUENCE [LARGE SCALE GENOMIC DNA]</scope>
    <source>
        <strain evidence="1">DSM 3132</strain>
    </source>
</reference>
<protein>
    <recommendedName>
        <fullName evidence="3">Spo0E like sporulation regulatory protein</fullName>
    </recommendedName>
</protein>
<name>A0ABZ3J398_SPOA4</name>
<dbReference type="EMBL" id="CP155571">
    <property type="protein sequence ID" value="XFO72859.1"/>
    <property type="molecule type" value="Genomic_DNA"/>
</dbReference>
<accession>A0ABZ3J398</accession>
<dbReference type="Proteomes" id="UP000216052">
    <property type="component" value="Chromosome"/>
</dbReference>
<dbReference type="Pfam" id="PF09388">
    <property type="entry name" value="SpoOE-like"/>
    <property type="match status" value="1"/>
</dbReference>
<proteinExistence type="predicted"/>
<dbReference type="InterPro" id="IPR036638">
    <property type="entry name" value="HLH_DNA-bd_sf"/>
</dbReference>
<organism evidence="1 2">
    <name type="scientific">Sporomusa acidovorans (strain ATCC 49682 / DSM 3132 / Mol)</name>
    <dbReference type="NCBI Taxonomy" id="1123286"/>
    <lineage>
        <taxon>Bacteria</taxon>
        <taxon>Bacillati</taxon>
        <taxon>Bacillota</taxon>
        <taxon>Negativicutes</taxon>
        <taxon>Selenomonadales</taxon>
        <taxon>Sporomusaceae</taxon>
        <taxon>Sporomusa</taxon>
    </lineage>
</organism>
<keyword evidence="2" id="KW-1185">Reference proteome</keyword>
<sequence>MPAKRDKLLHLIEELREELQKTVEMCGMNSPQALAASQQLDIALNQYNKLTKILYQRCYHDRLIANAM</sequence>
<dbReference type="SUPFAM" id="SSF140500">
    <property type="entry name" value="BAS1536-like"/>
    <property type="match status" value="1"/>
</dbReference>
<dbReference type="RefSeq" id="WP_093791251.1">
    <property type="nucleotide sequence ID" value="NZ_CP155571.1"/>
</dbReference>
<gene>
    <name evidence="1" type="ORF">SPACI_029130</name>
</gene>
<dbReference type="InterPro" id="IPR018540">
    <property type="entry name" value="Spo0E-like"/>
</dbReference>
<evidence type="ECO:0000313" key="2">
    <source>
        <dbReference type="Proteomes" id="UP000216052"/>
    </source>
</evidence>
<dbReference type="Gene3D" id="4.10.280.10">
    <property type="entry name" value="Helix-loop-helix DNA-binding domain"/>
    <property type="match status" value="1"/>
</dbReference>
<dbReference type="InterPro" id="IPR037208">
    <property type="entry name" value="Spo0E-like_sf"/>
</dbReference>
<evidence type="ECO:0000313" key="1">
    <source>
        <dbReference type="EMBL" id="XFO72859.1"/>
    </source>
</evidence>